<feature type="region of interest" description="Disordered" evidence="3">
    <location>
        <begin position="1"/>
        <end position="107"/>
    </location>
</feature>
<dbReference type="GO" id="GO:0016491">
    <property type="term" value="F:oxidoreductase activity"/>
    <property type="evidence" value="ECO:0007669"/>
    <property type="project" value="UniProtKB-KW"/>
</dbReference>
<name>A0A1E3QGB9_LIPST</name>
<feature type="compositionally biased region" description="Pro residues" evidence="3">
    <location>
        <begin position="7"/>
        <end position="25"/>
    </location>
</feature>
<dbReference type="STRING" id="675824.A0A1E3QGB9"/>
<dbReference type="InterPro" id="IPR002347">
    <property type="entry name" value="SDR_fam"/>
</dbReference>
<dbReference type="EMBL" id="KV454289">
    <property type="protein sequence ID" value="ODQ76648.1"/>
    <property type="molecule type" value="Genomic_DNA"/>
</dbReference>
<dbReference type="Proteomes" id="UP000094385">
    <property type="component" value="Unassembled WGS sequence"/>
</dbReference>
<sequence length="396" mass="44178">MEDYEEPYPPPPIISLTPSAPPRIPPAIISQKQQQENQVRNSSSYTPLESKGPSSSSSAAPEYVPLLPADNSSHLVEGSQRARSRNTTEPGSIAGAPWPASCEAPSGSNPTKQYVWLIFGATGMIGRHICRAALERGDVVMACSRNIQATVQVSQEWSDRLITSSCDVRSRQMVKESVDRTVQRWNRIDVVLNCVAVGVSAPCEEQDEHDVRAQFETNVMGLFHIVQTTLPYLRLRNRGRYIVFSSIAGMLGIPGMGPFSGTKWATEGLVESLSYEIEEFGLKATLVYPGTIKQDDRTQDKRSPPWRHFVIKPLSNDYRGTPAEHARRMILWVSAHRTTSVEKIGEIIWQLAHSGNPPMRLLLGSEAVESMRDKLRQTIEEVEDWKFLFTDDADDT</sequence>
<proteinExistence type="inferred from homology"/>
<evidence type="ECO:0000256" key="1">
    <source>
        <dbReference type="ARBA" id="ARBA00006484"/>
    </source>
</evidence>
<dbReference type="InterPro" id="IPR051911">
    <property type="entry name" value="SDR_oxidoreductase"/>
</dbReference>
<dbReference type="PRINTS" id="PR00081">
    <property type="entry name" value="GDHRDH"/>
</dbReference>
<organism evidence="4 5">
    <name type="scientific">Lipomyces starkeyi NRRL Y-11557</name>
    <dbReference type="NCBI Taxonomy" id="675824"/>
    <lineage>
        <taxon>Eukaryota</taxon>
        <taxon>Fungi</taxon>
        <taxon>Dikarya</taxon>
        <taxon>Ascomycota</taxon>
        <taxon>Saccharomycotina</taxon>
        <taxon>Lipomycetes</taxon>
        <taxon>Lipomycetales</taxon>
        <taxon>Lipomycetaceae</taxon>
        <taxon>Lipomyces</taxon>
    </lineage>
</organism>
<protein>
    <submittedName>
        <fullName evidence="4">Uncharacterized protein</fullName>
    </submittedName>
</protein>
<keyword evidence="5" id="KW-1185">Reference proteome</keyword>
<gene>
    <name evidence="4" type="ORF">LIPSTDRAFT_67602</name>
</gene>
<evidence type="ECO:0000313" key="4">
    <source>
        <dbReference type="EMBL" id="ODQ76648.1"/>
    </source>
</evidence>
<dbReference type="OrthoDB" id="47007at2759"/>
<evidence type="ECO:0000256" key="2">
    <source>
        <dbReference type="ARBA" id="ARBA00023002"/>
    </source>
</evidence>
<keyword evidence="2" id="KW-0560">Oxidoreductase</keyword>
<accession>A0A1E3QGB9</accession>
<comment type="similarity">
    <text evidence="1">Belongs to the short-chain dehydrogenases/reductases (SDR) family.</text>
</comment>
<evidence type="ECO:0000313" key="5">
    <source>
        <dbReference type="Proteomes" id="UP000094385"/>
    </source>
</evidence>
<dbReference type="PANTHER" id="PTHR43976">
    <property type="entry name" value="SHORT CHAIN DEHYDROGENASE"/>
    <property type="match status" value="1"/>
</dbReference>
<feature type="compositionally biased region" description="Polar residues" evidence="3">
    <location>
        <begin position="31"/>
        <end position="47"/>
    </location>
</feature>
<dbReference type="Gene3D" id="3.40.50.720">
    <property type="entry name" value="NAD(P)-binding Rossmann-like Domain"/>
    <property type="match status" value="1"/>
</dbReference>
<reference evidence="4 5" key="1">
    <citation type="journal article" date="2016" name="Proc. Natl. Acad. Sci. U.S.A.">
        <title>Comparative genomics of biotechnologically important yeasts.</title>
        <authorList>
            <person name="Riley R."/>
            <person name="Haridas S."/>
            <person name="Wolfe K.H."/>
            <person name="Lopes M.R."/>
            <person name="Hittinger C.T."/>
            <person name="Goeker M."/>
            <person name="Salamov A.A."/>
            <person name="Wisecaver J.H."/>
            <person name="Long T.M."/>
            <person name="Calvey C.H."/>
            <person name="Aerts A.L."/>
            <person name="Barry K.W."/>
            <person name="Choi C."/>
            <person name="Clum A."/>
            <person name="Coughlan A.Y."/>
            <person name="Deshpande S."/>
            <person name="Douglass A.P."/>
            <person name="Hanson S.J."/>
            <person name="Klenk H.-P."/>
            <person name="LaButti K.M."/>
            <person name="Lapidus A."/>
            <person name="Lindquist E.A."/>
            <person name="Lipzen A.M."/>
            <person name="Meier-Kolthoff J.P."/>
            <person name="Ohm R.A."/>
            <person name="Otillar R.P."/>
            <person name="Pangilinan J.L."/>
            <person name="Peng Y."/>
            <person name="Rokas A."/>
            <person name="Rosa C.A."/>
            <person name="Scheuner C."/>
            <person name="Sibirny A.A."/>
            <person name="Slot J.C."/>
            <person name="Stielow J.B."/>
            <person name="Sun H."/>
            <person name="Kurtzman C.P."/>
            <person name="Blackwell M."/>
            <person name="Grigoriev I.V."/>
            <person name="Jeffries T.W."/>
        </authorList>
    </citation>
    <scope>NUCLEOTIDE SEQUENCE [LARGE SCALE GENOMIC DNA]</scope>
    <source>
        <strain evidence="4 5">NRRL Y-11557</strain>
    </source>
</reference>
<dbReference type="PANTHER" id="PTHR43976:SF16">
    <property type="entry name" value="SHORT-CHAIN DEHYDROGENASE_REDUCTASE FAMILY PROTEIN"/>
    <property type="match status" value="1"/>
</dbReference>
<dbReference type="InterPro" id="IPR036291">
    <property type="entry name" value="NAD(P)-bd_dom_sf"/>
</dbReference>
<dbReference type="SUPFAM" id="SSF51735">
    <property type="entry name" value="NAD(P)-binding Rossmann-fold domains"/>
    <property type="match status" value="1"/>
</dbReference>
<dbReference type="AlphaFoldDB" id="A0A1E3QGB9"/>
<dbReference type="Pfam" id="PF00106">
    <property type="entry name" value="adh_short"/>
    <property type="match status" value="1"/>
</dbReference>
<evidence type="ECO:0000256" key="3">
    <source>
        <dbReference type="SAM" id="MobiDB-lite"/>
    </source>
</evidence>